<comment type="caution">
    <text evidence="1">The sequence shown here is derived from an EMBL/GenBank/DDBJ whole genome shotgun (WGS) entry which is preliminary data.</text>
</comment>
<dbReference type="Proteomes" id="UP000828048">
    <property type="component" value="Chromosome 4"/>
</dbReference>
<accession>A0ACB7Z4N1</accession>
<evidence type="ECO:0000313" key="2">
    <source>
        <dbReference type="Proteomes" id="UP000828048"/>
    </source>
</evidence>
<keyword evidence="2" id="KW-1185">Reference proteome</keyword>
<evidence type="ECO:0000313" key="1">
    <source>
        <dbReference type="EMBL" id="KAH7860566.1"/>
    </source>
</evidence>
<protein>
    <submittedName>
        <fullName evidence="1">Uncharacterized protein</fullName>
    </submittedName>
</protein>
<dbReference type="EMBL" id="CM037154">
    <property type="protein sequence ID" value="KAH7860566.1"/>
    <property type="molecule type" value="Genomic_DNA"/>
</dbReference>
<proteinExistence type="predicted"/>
<gene>
    <name evidence="1" type="ORF">Vadar_014937</name>
</gene>
<organism evidence="1 2">
    <name type="scientific">Vaccinium darrowii</name>
    <dbReference type="NCBI Taxonomy" id="229202"/>
    <lineage>
        <taxon>Eukaryota</taxon>
        <taxon>Viridiplantae</taxon>
        <taxon>Streptophyta</taxon>
        <taxon>Embryophyta</taxon>
        <taxon>Tracheophyta</taxon>
        <taxon>Spermatophyta</taxon>
        <taxon>Magnoliopsida</taxon>
        <taxon>eudicotyledons</taxon>
        <taxon>Gunneridae</taxon>
        <taxon>Pentapetalae</taxon>
        <taxon>asterids</taxon>
        <taxon>Ericales</taxon>
        <taxon>Ericaceae</taxon>
        <taxon>Vaccinioideae</taxon>
        <taxon>Vaccinieae</taxon>
        <taxon>Vaccinium</taxon>
    </lineage>
</organism>
<name>A0ACB7Z4N1_9ERIC</name>
<reference evidence="1 2" key="1">
    <citation type="journal article" date="2021" name="Hortic Res">
        <title>High-quality reference genome and annotation aids understanding of berry development for evergreen blueberry (Vaccinium darrowii).</title>
        <authorList>
            <person name="Yu J."/>
            <person name="Hulse-Kemp A.M."/>
            <person name="Babiker E."/>
            <person name="Staton M."/>
        </authorList>
    </citation>
    <scope>NUCLEOTIDE SEQUENCE [LARGE SCALE GENOMIC DNA]</scope>
    <source>
        <strain evidence="2">cv. NJ 8807/NJ 8810</strain>
        <tissue evidence="1">Young leaf</tissue>
    </source>
</reference>
<sequence length="241" mass="26066">MDGSDLLDDGIDGGQITPSSIILEDPLQFIGSSCSNTTMGSTGFLSSVGLCPPSLAGESKVLNLSIGCDAAEVRVQNLLQQRPVIEAHDNGARVMNERLEQVTPSIGTLNQQATDRPSGKQRRVSSRVRAPSKKGVSVSFAAQDFNEDGLREIPVGKWSGVWLALNSHNHHDDPNLELPRNWAYLTSQALGDLVHKNRPSIVFLMESKNNKVKLETIRCKLGFDGSCYVDPEGLSGGLALW</sequence>